<reference evidence="9" key="2">
    <citation type="submission" date="2023-04" db="EMBL/GenBank/DDBJ databases">
        <authorList>
            <person name="Bu L."/>
            <person name="Lu L."/>
            <person name="Laidemitt M.R."/>
            <person name="Zhang S.M."/>
            <person name="Mutuku M."/>
            <person name="Mkoji G."/>
            <person name="Steinauer M."/>
            <person name="Loker E.S."/>
        </authorList>
    </citation>
    <scope>NUCLEOTIDE SEQUENCE</scope>
    <source>
        <strain evidence="9">KasaAsao</strain>
        <tissue evidence="9">Whole Snail</tissue>
    </source>
</reference>
<dbReference type="SUPFAM" id="SSF49758">
    <property type="entry name" value="Calpain large subunit, middle domain (domain III)"/>
    <property type="match status" value="1"/>
</dbReference>
<dbReference type="CDD" id="cd00214">
    <property type="entry name" value="Calpain_III"/>
    <property type="match status" value="1"/>
</dbReference>
<dbReference type="PANTHER" id="PTHR10183:SF379">
    <property type="entry name" value="CALPAIN-5"/>
    <property type="match status" value="1"/>
</dbReference>
<keyword evidence="3 6" id="KW-0378">Hydrolase</keyword>
<feature type="compositionally biased region" description="Polar residues" evidence="7">
    <location>
        <begin position="220"/>
        <end position="232"/>
    </location>
</feature>
<dbReference type="SUPFAM" id="SSF54001">
    <property type="entry name" value="Cysteine proteinases"/>
    <property type="match status" value="1"/>
</dbReference>
<name>A0AAD8FB33_BIOPF</name>
<evidence type="ECO:0000256" key="7">
    <source>
        <dbReference type="SAM" id="MobiDB-lite"/>
    </source>
</evidence>
<gene>
    <name evidence="9" type="ORF">Bpfe_013598</name>
</gene>
<evidence type="ECO:0000256" key="4">
    <source>
        <dbReference type="ARBA" id="ARBA00022807"/>
    </source>
</evidence>
<dbReference type="CDD" id="cd00044">
    <property type="entry name" value="CysPc"/>
    <property type="match status" value="1"/>
</dbReference>
<feature type="active site" evidence="5 6">
    <location>
        <position position="614"/>
    </location>
</feature>
<feature type="compositionally biased region" description="Basic and acidic residues" evidence="7">
    <location>
        <begin position="67"/>
        <end position="88"/>
    </location>
</feature>
<dbReference type="InterPro" id="IPR001300">
    <property type="entry name" value="Peptidase_C2_calpain_cat"/>
</dbReference>
<reference evidence="9" key="1">
    <citation type="journal article" date="2023" name="PLoS Negl. Trop. Dis.">
        <title>A genome sequence for Biomphalaria pfeifferi, the major vector snail for the human-infecting parasite Schistosoma mansoni.</title>
        <authorList>
            <person name="Bu L."/>
            <person name="Lu L."/>
            <person name="Laidemitt M.R."/>
            <person name="Zhang S.M."/>
            <person name="Mutuku M."/>
            <person name="Mkoji G."/>
            <person name="Steinauer M."/>
            <person name="Loker E.S."/>
        </authorList>
    </citation>
    <scope>NUCLEOTIDE SEQUENCE</scope>
    <source>
        <strain evidence="9">KasaAsao</strain>
    </source>
</reference>
<sequence length="882" mass="99976">MGCGASLHSPQSSDKKNGADSSPPQDAPVNSPVSVMKDSAEEDIVTKVKKEKRKKTSEQDGNALHPGNEKKTGESSKPERGKEEKKVEQPSGVSNAQSQRPVSKKDLYYCDPATGCCVLRSKLPQSPTNEEASQTKTHDNYHEQKKGTREVQPLDSAQQTRHLPQKEPTVPTQDNVAPGNDARRHTLPETNQHASPQPSPLAPHRGISCLPVRLKNAATAQATADSLHSLQRTHGHENSITGPGKDTRQKQDISPGRDTRLRQDKISGHDTRNRQETGLKESVYNKDKSEYQDARQNKDKLSGNKDNRPIQHNLPPPDMSTGLQTKITGDNHLHNKEADKNKRQYDEKTNTKYQYQGRFQRNSECYTESSVFTDKMLGMSFDQEFNEFVNSIPPGYLFEDLDFPADVNSLFFKPVLPSGNLIQWMRPYQLVEDGTVPELVSYSVSSNDIMQGILGDCWFLSCCAAISKKKRLVNKVVPKNQVLYGPSYRGVVRFRFWRFGNWIQVLIDDRLPVVNGKLIYGRCTSPTEFWVALIEKAYAKLHGCYEALGGGITKDAFVDLTGGVAERYELNEYSPMIYKLIYRANKAGGFVACSRKGDWRLSNVADANGLVPGHAYTITDAVMLAHKMGYEKLLCIKNPWGDGTKWKGSWNENDINWQWVEEDLRERMLNLREIGEFWMSYRDFLHQFGEVTICHLTPDLDGDGEPDEIGHMEIIKGEWVLGKTAGGSRNNLVKFITNDQYLLTILESDSFNIEVDDAESEGKCNIVIALMQEHRQTSHNVKVSSYQIGFFIYESSERIYKLPLQFFRYNPDFAKTNTFINYREVSGRFELYPGHYVIIPTTFLEDCPAHFMLRVFGEKKFLLRGCVPYYFRLVVLSLCILL</sequence>
<dbReference type="EMBL" id="JASAOG010000058">
    <property type="protein sequence ID" value="KAK0056946.1"/>
    <property type="molecule type" value="Genomic_DNA"/>
</dbReference>
<dbReference type="Pfam" id="PF01067">
    <property type="entry name" value="Calpain_III"/>
    <property type="match status" value="1"/>
</dbReference>
<feature type="compositionally biased region" description="Basic and acidic residues" evidence="7">
    <location>
        <begin position="329"/>
        <end position="348"/>
    </location>
</feature>
<evidence type="ECO:0000256" key="3">
    <source>
        <dbReference type="ARBA" id="ARBA00022801"/>
    </source>
</evidence>
<protein>
    <submittedName>
        <fullName evidence="9">Calpain-2 catalytic subunit-like isoform X1</fullName>
    </submittedName>
</protein>
<dbReference type="Pfam" id="PF00648">
    <property type="entry name" value="Peptidase_C2"/>
    <property type="match status" value="1"/>
</dbReference>
<evidence type="ECO:0000256" key="2">
    <source>
        <dbReference type="ARBA" id="ARBA00022670"/>
    </source>
</evidence>
<evidence type="ECO:0000256" key="1">
    <source>
        <dbReference type="ARBA" id="ARBA00007623"/>
    </source>
</evidence>
<keyword evidence="2 6" id="KW-0645">Protease</keyword>
<feature type="compositionally biased region" description="Polar residues" evidence="7">
    <location>
        <begin position="91"/>
        <end position="101"/>
    </location>
</feature>
<comment type="caution">
    <text evidence="9">The sequence shown here is derived from an EMBL/GenBank/DDBJ whole genome shotgun (WGS) entry which is preliminary data.</text>
</comment>
<dbReference type="InterPro" id="IPR022684">
    <property type="entry name" value="Calpain_cysteine_protease"/>
</dbReference>
<feature type="compositionally biased region" description="Basic and acidic residues" evidence="7">
    <location>
        <begin position="245"/>
        <end position="309"/>
    </location>
</feature>
<feature type="compositionally biased region" description="Basic and acidic residues" evidence="7">
    <location>
        <begin position="136"/>
        <end position="149"/>
    </location>
</feature>
<dbReference type="InterPro" id="IPR022683">
    <property type="entry name" value="Calpain_III"/>
</dbReference>
<dbReference type="SMART" id="SM00230">
    <property type="entry name" value="CysPc"/>
    <property type="match status" value="1"/>
</dbReference>
<feature type="region of interest" description="Disordered" evidence="7">
    <location>
        <begin position="220"/>
        <end position="348"/>
    </location>
</feature>
<dbReference type="AlphaFoldDB" id="A0AAD8FB33"/>
<dbReference type="PRINTS" id="PR00704">
    <property type="entry name" value="CALPAIN"/>
</dbReference>
<dbReference type="PROSITE" id="PS50203">
    <property type="entry name" value="CALPAIN_CAT"/>
    <property type="match status" value="1"/>
</dbReference>
<keyword evidence="4 6" id="KW-0788">Thiol protease</keyword>
<dbReference type="GO" id="GO:0006508">
    <property type="term" value="P:proteolysis"/>
    <property type="evidence" value="ECO:0007669"/>
    <property type="project" value="UniProtKB-KW"/>
</dbReference>
<accession>A0AAD8FB33</accession>
<feature type="active site" evidence="5 6">
    <location>
        <position position="457"/>
    </location>
</feature>
<evidence type="ECO:0000256" key="6">
    <source>
        <dbReference type="PROSITE-ProRule" id="PRU00239"/>
    </source>
</evidence>
<dbReference type="Gene3D" id="2.60.120.380">
    <property type="match status" value="1"/>
</dbReference>
<dbReference type="PANTHER" id="PTHR10183">
    <property type="entry name" value="CALPAIN"/>
    <property type="match status" value="1"/>
</dbReference>
<evidence type="ECO:0000256" key="5">
    <source>
        <dbReference type="PIRSR" id="PIRSR622684-1"/>
    </source>
</evidence>
<feature type="domain" description="Calpain catalytic" evidence="8">
    <location>
        <begin position="397"/>
        <end position="697"/>
    </location>
</feature>
<dbReference type="SMART" id="SM00720">
    <property type="entry name" value="calpain_III"/>
    <property type="match status" value="1"/>
</dbReference>
<evidence type="ECO:0000313" key="9">
    <source>
        <dbReference type="EMBL" id="KAK0056946.1"/>
    </source>
</evidence>
<dbReference type="InterPro" id="IPR000169">
    <property type="entry name" value="Pept_cys_AS"/>
</dbReference>
<dbReference type="InterPro" id="IPR036213">
    <property type="entry name" value="Calpain_III_sf"/>
</dbReference>
<proteinExistence type="inferred from homology"/>
<feature type="region of interest" description="Disordered" evidence="7">
    <location>
        <begin position="119"/>
        <end position="206"/>
    </location>
</feature>
<dbReference type="InterPro" id="IPR038765">
    <property type="entry name" value="Papain-like_cys_pep_sf"/>
</dbReference>
<dbReference type="GO" id="GO:0004198">
    <property type="term" value="F:calcium-dependent cysteine-type endopeptidase activity"/>
    <property type="evidence" value="ECO:0007669"/>
    <property type="project" value="InterPro"/>
</dbReference>
<organism evidence="9 10">
    <name type="scientific">Biomphalaria pfeifferi</name>
    <name type="common">Bloodfluke planorb</name>
    <name type="synonym">Freshwater snail</name>
    <dbReference type="NCBI Taxonomy" id="112525"/>
    <lineage>
        <taxon>Eukaryota</taxon>
        <taxon>Metazoa</taxon>
        <taxon>Spiralia</taxon>
        <taxon>Lophotrochozoa</taxon>
        <taxon>Mollusca</taxon>
        <taxon>Gastropoda</taxon>
        <taxon>Heterobranchia</taxon>
        <taxon>Euthyneura</taxon>
        <taxon>Panpulmonata</taxon>
        <taxon>Hygrophila</taxon>
        <taxon>Lymnaeoidea</taxon>
        <taxon>Planorbidae</taxon>
        <taxon>Biomphalaria</taxon>
    </lineage>
</organism>
<dbReference type="InterPro" id="IPR033883">
    <property type="entry name" value="C2_III"/>
</dbReference>
<dbReference type="Gene3D" id="3.90.70.10">
    <property type="entry name" value="Cysteine proteinases"/>
    <property type="match status" value="1"/>
</dbReference>
<dbReference type="InterPro" id="IPR022682">
    <property type="entry name" value="Calpain_domain_III"/>
</dbReference>
<keyword evidence="10" id="KW-1185">Reference proteome</keyword>
<evidence type="ECO:0000313" key="10">
    <source>
        <dbReference type="Proteomes" id="UP001233172"/>
    </source>
</evidence>
<feature type="compositionally biased region" description="Polar residues" evidence="7">
    <location>
        <begin position="123"/>
        <end position="135"/>
    </location>
</feature>
<dbReference type="PROSITE" id="PS00139">
    <property type="entry name" value="THIOL_PROTEASE_CYS"/>
    <property type="match status" value="1"/>
</dbReference>
<dbReference type="Proteomes" id="UP001233172">
    <property type="component" value="Unassembled WGS sequence"/>
</dbReference>
<comment type="similarity">
    <text evidence="1">Belongs to the peptidase C2 family.</text>
</comment>
<evidence type="ECO:0000259" key="8">
    <source>
        <dbReference type="PROSITE" id="PS50203"/>
    </source>
</evidence>
<feature type="region of interest" description="Disordered" evidence="7">
    <location>
        <begin position="1"/>
        <end position="104"/>
    </location>
</feature>
<dbReference type="GO" id="GO:0005737">
    <property type="term" value="C:cytoplasm"/>
    <property type="evidence" value="ECO:0007669"/>
    <property type="project" value="TreeGrafter"/>
</dbReference>
<feature type="active site" evidence="5 6">
    <location>
        <position position="638"/>
    </location>
</feature>